<dbReference type="PANTHER" id="PTHR30086">
    <property type="entry name" value="ARGININE EXPORTER PROTEIN ARGO"/>
    <property type="match status" value="1"/>
</dbReference>
<keyword evidence="8" id="KW-1185">Reference proteome</keyword>
<evidence type="ECO:0000256" key="1">
    <source>
        <dbReference type="ARBA" id="ARBA00004651"/>
    </source>
</evidence>
<evidence type="ECO:0000256" key="5">
    <source>
        <dbReference type="ARBA" id="ARBA00023136"/>
    </source>
</evidence>
<accession>A0A2N7X4J8</accession>
<comment type="caution">
    <text evidence="7">The sequence shown here is derived from an EMBL/GenBank/DDBJ whole genome shotgun (WGS) entry which is preliminary data.</text>
</comment>
<feature type="transmembrane region" description="Helical" evidence="6">
    <location>
        <begin position="145"/>
        <end position="167"/>
    </location>
</feature>
<evidence type="ECO:0000256" key="6">
    <source>
        <dbReference type="SAM" id="Phobius"/>
    </source>
</evidence>
<organism evidence="7 8">
    <name type="scientific">Trinickia symbiotica</name>
    <dbReference type="NCBI Taxonomy" id="863227"/>
    <lineage>
        <taxon>Bacteria</taxon>
        <taxon>Pseudomonadati</taxon>
        <taxon>Pseudomonadota</taxon>
        <taxon>Betaproteobacteria</taxon>
        <taxon>Burkholderiales</taxon>
        <taxon>Burkholderiaceae</taxon>
        <taxon>Trinickia</taxon>
    </lineage>
</organism>
<evidence type="ECO:0000256" key="3">
    <source>
        <dbReference type="ARBA" id="ARBA00022692"/>
    </source>
</evidence>
<dbReference type="InterPro" id="IPR001123">
    <property type="entry name" value="LeuE-type"/>
</dbReference>
<reference evidence="7 8" key="1">
    <citation type="submission" date="2018-01" db="EMBL/GenBank/DDBJ databases">
        <title>Whole genome analyses suggest that Burkholderia sensu lato contains two further novel genera in the rhizoxinica-symbiotica group Mycetohabitans gen. nov., and Trinickia gen. nov.: implications for the evolution of diazotrophy and nodulation in the Burkholderiaceae.</title>
        <authorList>
            <person name="Estrada-de los Santos P."/>
            <person name="Palmer M."/>
            <person name="Chavez-Ramirez B."/>
            <person name="Beukes C."/>
            <person name="Steenkamp E.T."/>
            <person name="Hirsch A.M."/>
            <person name="Manyaka P."/>
            <person name="Maluk M."/>
            <person name="Lafos M."/>
            <person name="Crook M."/>
            <person name="Gross E."/>
            <person name="Simon M.F."/>
            <person name="Bueno dos Reis Junior F."/>
            <person name="Poole P.S."/>
            <person name="Venter S.N."/>
            <person name="James E.K."/>
        </authorList>
    </citation>
    <scope>NUCLEOTIDE SEQUENCE [LARGE SCALE GENOMIC DNA]</scope>
    <source>
        <strain evidence="7 8">JPY 581</strain>
    </source>
</reference>
<dbReference type="EMBL" id="PNYC01000007">
    <property type="protein sequence ID" value="PMS36501.1"/>
    <property type="molecule type" value="Genomic_DNA"/>
</dbReference>
<feature type="transmembrane region" description="Helical" evidence="6">
    <location>
        <begin position="40"/>
        <end position="64"/>
    </location>
</feature>
<dbReference type="GO" id="GO:0015171">
    <property type="term" value="F:amino acid transmembrane transporter activity"/>
    <property type="evidence" value="ECO:0007669"/>
    <property type="project" value="TreeGrafter"/>
</dbReference>
<feature type="transmembrane region" description="Helical" evidence="6">
    <location>
        <begin position="179"/>
        <end position="201"/>
    </location>
</feature>
<dbReference type="Proteomes" id="UP000235777">
    <property type="component" value="Unassembled WGS sequence"/>
</dbReference>
<dbReference type="Pfam" id="PF01810">
    <property type="entry name" value="LysE"/>
    <property type="match status" value="1"/>
</dbReference>
<dbReference type="AlphaFoldDB" id="A0A2N7X4J8"/>
<name>A0A2N7X4J8_9BURK</name>
<proteinExistence type="predicted"/>
<evidence type="ECO:0000256" key="2">
    <source>
        <dbReference type="ARBA" id="ARBA00022475"/>
    </source>
</evidence>
<keyword evidence="5 6" id="KW-0472">Membrane</keyword>
<keyword evidence="2" id="KW-1003">Cell membrane</keyword>
<protein>
    <submittedName>
        <fullName evidence="7">LysE family translocator</fullName>
    </submittedName>
</protein>
<dbReference type="RefSeq" id="WP_018441103.1">
    <property type="nucleotide sequence ID" value="NZ_KB890176.1"/>
</dbReference>
<comment type="subcellular location">
    <subcellularLocation>
        <location evidence="1">Cell membrane</location>
        <topology evidence="1">Multi-pass membrane protein</topology>
    </subcellularLocation>
</comment>
<dbReference type="OrthoDB" id="9804822at2"/>
<sequence>MAIEKMFAFGLTCLGFGFIPGPALLQTVSLTLQHGRRAGLLSALGIHVGAFFQICLVAFGAVVVLQTTPWLYHALRIVGGAYLVWLGIERLRTKPAHNVQTGLPTRIVFSSAFIEASNPKSALFYMSFLLQFADPAASINVGWQLFLLGAAANAFFTIADLVCIVLAHPLRRNVSSEGTALTIGRYLSGALFIALGVVAIVDR</sequence>
<gene>
    <name evidence="7" type="ORF">C0Z20_13685</name>
</gene>
<keyword evidence="4 6" id="KW-1133">Transmembrane helix</keyword>
<evidence type="ECO:0000313" key="7">
    <source>
        <dbReference type="EMBL" id="PMS36501.1"/>
    </source>
</evidence>
<dbReference type="STRING" id="863227.GCA_000373005_02544"/>
<evidence type="ECO:0000256" key="4">
    <source>
        <dbReference type="ARBA" id="ARBA00022989"/>
    </source>
</evidence>
<dbReference type="PANTHER" id="PTHR30086:SF20">
    <property type="entry name" value="ARGININE EXPORTER PROTEIN ARGO-RELATED"/>
    <property type="match status" value="1"/>
</dbReference>
<keyword evidence="3 6" id="KW-0812">Transmembrane</keyword>
<dbReference type="GO" id="GO:0005886">
    <property type="term" value="C:plasma membrane"/>
    <property type="evidence" value="ECO:0007669"/>
    <property type="project" value="UniProtKB-SubCell"/>
</dbReference>
<evidence type="ECO:0000313" key="8">
    <source>
        <dbReference type="Proteomes" id="UP000235777"/>
    </source>
</evidence>
<feature type="transmembrane region" description="Helical" evidence="6">
    <location>
        <begin position="6"/>
        <end position="28"/>
    </location>
</feature>